<dbReference type="EMBL" id="CAJZBQ010000014">
    <property type="protein sequence ID" value="CAG9315745.1"/>
    <property type="molecule type" value="Genomic_DNA"/>
</dbReference>
<comment type="catalytic activity">
    <reaction evidence="8">
        <text>D-glucose(out) = D-glucose(in)</text>
        <dbReference type="Rhea" id="RHEA:60376"/>
        <dbReference type="ChEBI" id="CHEBI:4167"/>
    </reaction>
    <physiologicalReaction direction="left-to-right" evidence="8">
        <dbReference type="Rhea" id="RHEA:60377"/>
    </physiologicalReaction>
</comment>
<dbReference type="GO" id="GO:0016020">
    <property type="term" value="C:membrane"/>
    <property type="evidence" value="ECO:0007669"/>
    <property type="project" value="UniProtKB-SubCell"/>
</dbReference>
<evidence type="ECO:0000256" key="7">
    <source>
        <dbReference type="ARBA" id="ARBA00044637"/>
    </source>
</evidence>
<gene>
    <name evidence="16" type="ORF">BSTOLATCC_MIC14495</name>
</gene>
<comment type="subunit">
    <text evidence="3">Homodimer.</text>
</comment>
<dbReference type="InterPro" id="IPR050360">
    <property type="entry name" value="MFS_Sugar_Transporters"/>
</dbReference>
<feature type="transmembrane region" description="Helical" evidence="14">
    <location>
        <begin position="97"/>
        <end position="118"/>
    </location>
</feature>
<evidence type="ECO:0000256" key="14">
    <source>
        <dbReference type="SAM" id="Phobius"/>
    </source>
</evidence>
<reference evidence="16" key="1">
    <citation type="submission" date="2021-09" db="EMBL/GenBank/DDBJ databases">
        <authorList>
            <consortium name="AG Swart"/>
            <person name="Singh M."/>
            <person name="Singh A."/>
            <person name="Seah K."/>
            <person name="Emmerich C."/>
        </authorList>
    </citation>
    <scope>NUCLEOTIDE SEQUENCE</scope>
    <source>
        <strain evidence="16">ATCC30299</strain>
    </source>
</reference>
<dbReference type="PRINTS" id="PR00171">
    <property type="entry name" value="SUGRTRNSPORT"/>
</dbReference>
<evidence type="ECO:0000313" key="16">
    <source>
        <dbReference type="EMBL" id="CAG9315745.1"/>
    </source>
</evidence>
<feature type="domain" description="Major facilitator superfamily (MFS) profile" evidence="15">
    <location>
        <begin position="1"/>
        <end position="181"/>
    </location>
</feature>
<keyword evidence="17" id="KW-1185">Reference proteome</keyword>
<evidence type="ECO:0000256" key="2">
    <source>
        <dbReference type="ARBA" id="ARBA00010992"/>
    </source>
</evidence>
<dbReference type="Proteomes" id="UP001162131">
    <property type="component" value="Unassembled WGS sequence"/>
</dbReference>
<dbReference type="PROSITE" id="PS50850">
    <property type="entry name" value="MFS"/>
    <property type="match status" value="1"/>
</dbReference>
<dbReference type="PROSITE" id="PS00216">
    <property type="entry name" value="SUGAR_TRANSPORT_1"/>
    <property type="match status" value="1"/>
</dbReference>
<comment type="catalytic activity">
    <reaction evidence="10">
        <text>D-mannose(out) = D-mannose(in)</text>
        <dbReference type="Rhea" id="RHEA:78391"/>
        <dbReference type="ChEBI" id="CHEBI:4208"/>
    </reaction>
    <physiologicalReaction direction="left-to-right" evidence="10">
        <dbReference type="Rhea" id="RHEA:78392"/>
    </physiologicalReaction>
</comment>
<dbReference type="GO" id="GO:0005351">
    <property type="term" value="F:carbohydrate:proton symporter activity"/>
    <property type="evidence" value="ECO:0007669"/>
    <property type="project" value="TreeGrafter"/>
</dbReference>
<comment type="subcellular location">
    <subcellularLocation>
        <location evidence="1">Membrane</location>
        <topology evidence="1">Multi-pass membrane protein</topology>
    </subcellularLocation>
</comment>
<comment type="catalytic activity">
    <reaction evidence="11">
        <text>D-glucosamine(out) = D-glucosamine(in)</text>
        <dbReference type="Rhea" id="RHEA:78423"/>
        <dbReference type="ChEBI" id="CHEBI:58723"/>
    </reaction>
    <physiologicalReaction direction="left-to-right" evidence="11">
        <dbReference type="Rhea" id="RHEA:78424"/>
    </physiologicalReaction>
</comment>
<dbReference type="AlphaFoldDB" id="A0AAU9IVK4"/>
<dbReference type="InterPro" id="IPR005829">
    <property type="entry name" value="Sugar_transporter_CS"/>
</dbReference>
<evidence type="ECO:0000256" key="3">
    <source>
        <dbReference type="ARBA" id="ARBA00011738"/>
    </source>
</evidence>
<dbReference type="InterPro" id="IPR020846">
    <property type="entry name" value="MFS_dom"/>
</dbReference>
<evidence type="ECO:0000259" key="15">
    <source>
        <dbReference type="PROSITE" id="PS50850"/>
    </source>
</evidence>
<evidence type="ECO:0000256" key="9">
    <source>
        <dbReference type="ARBA" id="ARBA00044656"/>
    </source>
</evidence>
<comment type="catalytic activity">
    <reaction evidence="12">
        <text>D-fructose(out) = D-fructose(in)</text>
        <dbReference type="Rhea" id="RHEA:60372"/>
        <dbReference type="ChEBI" id="CHEBI:37721"/>
    </reaction>
    <physiologicalReaction direction="left-to-right" evidence="12">
        <dbReference type="Rhea" id="RHEA:60373"/>
    </physiologicalReaction>
</comment>
<evidence type="ECO:0000256" key="8">
    <source>
        <dbReference type="ARBA" id="ARBA00044648"/>
    </source>
</evidence>
<protein>
    <recommendedName>
        <fullName evidence="13">Hexose transporter 1</fullName>
    </recommendedName>
</protein>
<keyword evidence="5 14" id="KW-1133">Transmembrane helix</keyword>
<dbReference type="PANTHER" id="PTHR48022">
    <property type="entry name" value="PLASTIDIC GLUCOSE TRANSPORTER 4"/>
    <property type="match status" value="1"/>
</dbReference>
<evidence type="ECO:0000256" key="1">
    <source>
        <dbReference type="ARBA" id="ARBA00004141"/>
    </source>
</evidence>
<proteinExistence type="inferred from homology"/>
<evidence type="ECO:0000313" key="17">
    <source>
        <dbReference type="Proteomes" id="UP001162131"/>
    </source>
</evidence>
<dbReference type="InterPro" id="IPR036259">
    <property type="entry name" value="MFS_trans_sf"/>
</dbReference>
<comment type="catalytic activity">
    <reaction evidence="9">
        <text>D-xylose(out) = D-xylose(in)</text>
        <dbReference type="Rhea" id="RHEA:78427"/>
        <dbReference type="ChEBI" id="CHEBI:53455"/>
    </reaction>
    <physiologicalReaction direction="left-to-right" evidence="9">
        <dbReference type="Rhea" id="RHEA:78428"/>
    </physiologicalReaction>
</comment>
<organism evidence="16 17">
    <name type="scientific">Blepharisma stoltei</name>
    <dbReference type="NCBI Taxonomy" id="1481888"/>
    <lineage>
        <taxon>Eukaryota</taxon>
        <taxon>Sar</taxon>
        <taxon>Alveolata</taxon>
        <taxon>Ciliophora</taxon>
        <taxon>Postciliodesmatophora</taxon>
        <taxon>Heterotrichea</taxon>
        <taxon>Heterotrichida</taxon>
        <taxon>Blepharismidae</taxon>
        <taxon>Blepharisma</taxon>
    </lineage>
</organism>
<evidence type="ECO:0000256" key="13">
    <source>
        <dbReference type="ARBA" id="ARBA00044780"/>
    </source>
</evidence>
<sequence>MRLGIMLHFFQQWCGINAIQFYSTGIFSSFGKGEFFARILTLAIKLISMIGVVFALLFVDRLGRKPLLYFGNIGMAVCLLLMGLFSEIIDGGVVPPIIFIALFLIFYEASAGPITWVYCGEILDAKPMSACVSSNWTFNIMVVFLFPSLSSLLGISTVFFIYSGVCFLAAIYFKKDLTETKGKSKISIQEMMKNA</sequence>
<comment type="catalytic activity">
    <reaction evidence="7">
        <text>D-galactose(in) = D-galactose(out)</text>
        <dbReference type="Rhea" id="RHEA:34915"/>
        <dbReference type="ChEBI" id="CHEBI:4139"/>
    </reaction>
    <physiologicalReaction direction="right-to-left" evidence="7">
        <dbReference type="Rhea" id="RHEA:34917"/>
    </physiologicalReaction>
</comment>
<accession>A0AAU9IVK4</accession>
<dbReference type="InterPro" id="IPR005828">
    <property type="entry name" value="MFS_sugar_transport-like"/>
</dbReference>
<comment type="similarity">
    <text evidence="2">Belongs to the major facilitator superfamily. Sugar transporter (TC 2.A.1.1) family.</text>
</comment>
<feature type="transmembrane region" description="Helical" evidence="14">
    <location>
        <begin position="152"/>
        <end position="173"/>
    </location>
</feature>
<feature type="transmembrane region" description="Helical" evidence="14">
    <location>
        <begin position="130"/>
        <end position="146"/>
    </location>
</feature>
<feature type="transmembrane region" description="Helical" evidence="14">
    <location>
        <begin position="35"/>
        <end position="59"/>
    </location>
</feature>
<dbReference type="PANTHER" id="PTHR48022:SF2">
    <property type="entry name" value="PLASTIDIC GLUCOSE TRANSPORTER 4"/>
    <property type="match status" value="1"/>
</dbReference>
<name>A0AAU9IVK4_9CILI</name>
<dbReference type="Pfam" id="PF00083">
    <property type="entry name" value="Sugar_tr"/>
    <property type="match status" value="1"/>
</dbReference>
<comment type="caution">
    <text evidence="16">The sequence shown here is derived from an EMBL/GenBank/DDBJ whole genome shotgun (WGS) entry which is preliminary data.</text>
</comment>
<evidence type="ECO:0000256" key="12">
    <source>
        <dbReference type="ARBA" id="ARBA00044710"/>
    </source>
</evidence>
<dbReference type="Gene3D" id="1.20.1250.20">
    <property type="entry name" value="MFS general substrate transporter like domains"/>
    <property type="match status" value="1"/>
</dbReference>
<dbReference type="SUPFAM" id="SSF103473">
    <property type="entry name" value="MFS general substrate transporter"/>
    <property type="match status" value="1"/>
</dbReference>
<evidence type="ECO:0000256" key="6">
    <source>
        <dbReference type="ARBA" id="ARBA00023136"/>
    </source>
</evidence>
<evidence type="ECO:0000256" key="5">
    <source>
        <dbReference type="ARBA" id="ARBA00022989"/>
    </source>
</evidence>
<evidence type="ECO:0000256" key="11">
    <source>
        <dbReference type="ARBA" id="ARBA00044668"/>
    </source>
</evidence>
<feature type="transmembrane region" description="Helical" evidence="14">
    <location>
        <begin position="66"/>
        <end position="85"/>
    </location>
</feature>
<keyword evidence="6 14" id="KW-0472">Membrane</keyword>
<evidence type="ECO:0000256" key="4">
    <source>
        <dbReference type="ARBA" id="ARBA00022692"/>
    </source>
</evidence>
<dbReference type="InterPro" id="IPR003663">
    <property type="entry name" value="Sugar/inositol_transpt"/>
</dbReference>
<keyword evidence="4 14" id="KW-0812">Transmembrane</keyword>
<evidence type="ECO:0000256" key="10">
    <source>
        <dbReference type="ARBA" id="ARBA00044662"/>
    </source>
</evidence>